<gene>
    <name evidence="3" type="primary">JSRP1</name>
</gene>
<organism evidence="2 3">
    <name type="scientific">Erinaceus europaeus</name>
    <name type="common">Western European hedgehog</name>
    <dbReference type="NCBI Taxonomy" id="9365"/>
    <lineage>
        <taxon>Eukaryota</taxon>
        <taxon>Metazoa</taxon>
        <taxon>Chordata</taxon>
        <taxon>Craniata</taxon>
        <taxon>Vertebrata</taxon>
        <taxon>Euteleostomi</taxon>
        <taxon>Mammalia</taxon>
        <taxon>Eutheria</taxon>
        <taxon>Laurasiatheria</taxon>
        <taxon>Eulipotyphla</taxon>
        <taxon>Erinaceidae</taxon>
        <taxon>Erinaceinae</taxon>
        <taxon>Erinaceus</taxon>
    </lineage>
</organism>
<feature type="compositionally biased region" description="Basic and acidic residues" evidence="1">
    <location>
        <begin position="252"/>
        <end position="285"/>
    </location>
</feature>
<dbReference type="RefSeq" id="XP_060038214.1">
    <property type="nucleotide sequence ID" value="XM_060182231.1"/>
</dbReference>
<feature type="compositionally biased region" description="Basic and acidic residues" evidence="1">
    <location>
        <begin position="123"/>
        <end position="138"/>
    </location>
</feature>
<dbReference type="Pfam" id="PF15312">
    <property type="entry name" value="JSRP"/>
    <property type="match status" value="1"/>
</dbReference>
<dbReference type="InterPro" id="IPR026178">
    <property type="entry name" value="JSRP1"/>
</dbReference>
<feature type="compositionally biased region" description="Basic and acidic residues" evidence="1">
    <location>
        <begin position="301"/>
        <end position="318"/>
    </location>
</feature>
<feature type="region of interest" description="Disordered" evidence="1">
    <location>
        <begin position="201"/>
        <end position="318"/>
    </location>
</feature>
<protein>
    <submittedName>
        <fullName evidence="3">Junctional sarcoplasmic reticulum protein 1</fullName>
    </submittedName>
</protein>
<name>A0ABM3WNR6_ERIEU</name>
<evidence type="ECO:0000313" key="3">
    <source>
        <dbReference type="RefSeq" id="XP_060038214.1"/>
    </source>
</evidence>
<accession>A0ABM3WNR6</accession>
<feature type="compositionally biased region" description="Low complexity" evidence="1">
    <location>
        <begin position="217"/>
        <end position="229"/>
    </location>
</feature>
<reference evidence="3" key="1">
    <citation type="submission" date="2025-08" db="UniProtKB">
        <authorList>
            <consortium name="RefSeq"/>
        </authorList>
    </citation>
    <scope>IDENTIFICATION</scope>
</reference>
<sequence length="318" mass="33679">MGTLIQPRGAERAACPMACVQGLPLCPGWEDPKFCGGLRAGQGARGHRTSTPSPHGRGAQLEGGESDPGTLGARTPGPDSCDISMATSSWEQPEGGLGAVPRMAEVSGQSYGPCEQVDAGGGKTERERVSAPGRERTRSGGAAAPRSPARRKAQAAPPQTPPEDELPWTALTLTQCLVLATLVALLGSAGQLCRDAMLGEAAPSAHDPEPQPLVQTLPSSLLLAAPAEAQQRPEKMVEASGELAGSPLEVRGPQDRPRKVERHGEEERRRPRRERPEPRRPRVQDSGDPASGKRRAPASPRRPERPAVRDPKGRRGRD</sequence>
<evidence type="ECO:0000256" key="1">
    <source>
        <dbReference type="SAM" id="MobiDB-lite"/>
    </source>
</evidence>
<keyword evidence="2" id="KW-1185">Reference proteome</keyword>
<feature type="region of interest" description="Disordered" evidence="1">
    <location>
        <begin position="36"/>
        <end position="167"/>
    </location>
</feature>
<evidence type="ECO:0000313" key="2">
    <source>
        <dbReference type="Proteomes" id="UP001652624"/>
    </source>
</evidence>
<dbReference type="PANTHER" id="PTHR22397:SF2">
    <property type="entry name" value="JUNCTIONAL SARCOPLASMIC RETICULUM PROTEIN 1"/>
    <property type="match status" value="1"/>
</dbReference>
<proteinExistence type="predicted"/>
<dbReference type="GeneID" id="103115139"/>
<dbReference type="PANTHER" id="PTHR22397">
    <property type="entry name" value="JUNCTIONAL SARCOPLASMIC RETICULUM PROTEIN 1"/>
    <property type="match status" value="1"/>
</dbReference>
<dbReference type="Proteomes" id="UP001652624">
    <property type="component" value="Chromosome 23"/>
</dbReference>